<keyword evidence="6" id="KW-0963">Cytoplasm</keyword>
<dbReference type="NCBIfam" id="NF010480">
    <property type="entry name" value="PRK13905.1"/>
    <property type="match status" value="1"/>
</dbReference>
<dbReference type="PANTHER" id="PTHR21071:SF4">
    <property type="entry name" value="UDP-N-ACETYLENOLPYRUVOYLGLUCOSAMINE REDUCTASE"/>
    <property type="match status" value="1"/>
</dbReference>
<keyword evidence="10" id="KW-0521">NADP</keyword>
<dbReference type="GO" id="GO:0008762">
    <property type="term" value="F:UDP-N-acetylmuramate dehydrogenase activity"/>
    <property type="evidence" value="ECO:0007669"/>
    <property type="project" value="UniProtKB-EC"/>
</dbReference>
<evidence type="ECO:0000256" key="4">
    <source>
        <dbReference type="ARBA" id="ARBA00004752"/>
    </source>
</evidence>
<dbReference type="SUPFAM" id="SSF56194">
    <property type="entry name" value="Uridine diphospho-N-Acetylenolpyruvylglucosamine reductase, MurB, C-terminal domain"/>
    <property type="match status" value="1"/>
</dbReference>
<dbReference type="InterPro" id="IPR036318">
    <property type="entry name" value="FAD-bd_PCMH-like_sf"/>
</dbReference>
<evidence type="ECO:0000256" key="9">
    <source>
        <dbReference type="ARBA" id="ARBA00022827"/>
    </source>
</evidence>
<dbReference type="NCBIfam" id="TIGR00179">
    <property type="entry name" value="murB"/>
    <property type="match status" value="1"/>
</dbReference>
<dbReference type="GO" id="GO:0050660">
    <property type="term" value="F:flavin adenine dinucleotide binding"/>
    <property type="evidence" value="ECO:0007669"/>
    <property type="project" value="InterPro"/>
</dbReference>
<evidence type="ECO:0000256" key="12">
    <source>
        <dbReference type="ARBA" id="ARBA00022984"/>
    </source>
</evidence>
<dbReference type="UniPathway" id="UPA00219"/>
<dbReference type="GO" id="GO:0051301">
    <property type="term" value="P:cell division"/>
    <property type="evidence" value="ECO:0007669"/>
    <property type="project" value="UniProtKB-KW"/>
</dbReference>
<keyword evidence="12" id="KW-0573">Peptidoglycan synthesis</keyword>
<dbReference type="GO" id="GO:0008360">
    <property type="term" value="P:regulation of cell shape"/>
    <property type="evidence" value="ECO:0007669"/>
    <property type="project" value="UniProtKB-KW"/>
</dbReference>
<accession>A0A3B1AZ25</accession>
<dbReference type="InterPro" id="IPR006094">
    <property type="entry name" value="Oxid_FAD_bind_N"/>
</dbReference>
<comment type="subcellular location">
    <subcellularLocation>
        <location evidence="3">Cytoplasm</location>
    </subcellularLocation>
</comment>
<comment type="cofactor">
    <cofactor evidence="1">
        <name>FAD</name>
        <dbReference type="ChEBI" id="CHEBI:57692"/>
    </cofactor>
</comment>
<dbReference type="InterPro" id="IPR016169">
    <property type="entry name" value="FAD-bd_PCMH_sub2"/>
</dbReference>
<comment type="catalytic activity">
    <reaction evidence="16">
        <text>UDP-N-acetyl-alpha-D-muramate + NADP(+) = UDP-N-acetyl-3-O-(1-carboxyvinyl)-alpha-D-glucosamine + NADPH + H(+)</text>
        <dbReference type="Rhea" id="RHEA:12248"/>
        <dbReference type="ChEBI" id="CHEBI:15378"/>
        <dbReference type="ChEBI" id="CHEBI:57783"/>
        <dbReference type="ChEBI" id="CHEBI:58349"/>
        <dbReference type="ChEBI" id="CHEBI:68483"/>
        <dbReference type="ChEBI" id="CHEBI:70757"/>
        <dbReference type="EC" id="1.3.1.98"/>
    </reaction>
</comment>
<dbReference type="Gene3D" id="3.90.78.10">
    <property type="entry name" value="UDP-N-acetylenolpyruvoylglucosamine reductase, C-terminal domain"/>
    <property type="match status" value="1"/>
</dbReference>
<keyword evidence="13 19" id="KW-0560">Oxidoreductase</keyword>
<dbReference type="Pfam" id="PF01565">
    <property type="entry name" value="FAD_binding_4"/>
    <property type="match status" value="1"/>
</dbReference>
<proteinExistence type="inferred from homology"/>
<dbReference type="AlphaFoldDB" id="A0A3B1AZ25"/>
<keyword evidence="8" id="KW-0285">Flavoprotein</keyword>
<feature type="domain" description="UDP-N-acetylenolpyruvoylglucosamine reductase C-terminal" evidence="18">
    <location>
        <begin position="98"/>
        <end position="194"/>
    </location>
</feature>
<dbReference type="InterPro" id="IPR036635">
    <property type="entry name" value="MurB_C_sf"/>
</dbReference>
<evidence type="ECO:0000259" key="18">
    <source>
        <dbReference type="Pfam" id="PF02873"/>
    </source>
</evidence>
<keyword evidence="7" id="KW-0132">Cell division</keyword>
<evidence type="ECO:0000256" key="1">
    <source>
        <dbReference type="ARBA" id="ARBA00001974"/>
    </source>
</evidence>
<keyword evidence="15" id="KW-0961">Cell wall biogenesis/degradation</keyword>
<dbReference type="GO" id="GO:0071555">
    <property type="term" value="P:cell wall organization"/>
    <property type="evidence" value="ECO:0007669"/>
    <property type="project" value="UniProtKB-KW"/>
</dbReference>
<evidence type="ECO:0000259" key="17">
    <source>
        <dbReference type="Pfam" id="PF01565"/>
    </source>
</evidence>
<dbReference type="HAMAP" id="MF_00037">
    <property type="entry name" value="MurB"/>
    <property type="match status" value="1"/>
</dbReference>
<evidence type="ECO:0000256" key="3">
    <source>
        <dbReference type="ARBA" id="ARBA00004496"/>
    </source>
</evidence>
<gene>
    <name evidence="19" type="ORF">MNBD_GAMMA19-1923</name>
</gene>
<evidence type="ECO:0000256" key="11">
    <source>
        <dbReference type="ARBA" id="ARBA00022960"/>
    </source>
</evidence>
<evidence type="ECO:0000256" key="5">
    <source>
        <dbReference type="ARBA" id="ARBA00012518"/>
    </source>
</evidence>
<dbReference type="GO" id="GO:0005829">
    <property type="term" value="C:cytosol"/>
    <property type="evidence" value="ECO:0007669"/>
    <property type="project" value="TreeGrafter"/>
</dbReference>
<keyword evidence="9" id="KW-0274">FAD</keyword>
<evidence type="ECO:0000256" key="7">
    <source>
        <dbReference type="ARBA" id="ARBA00022618"/>
    </source>
</evidence>
<evidence type="ECO:0000313" key="19">
    <source>
        <dbReference type="EMBL" id="VAW99304.1"/>
    </source>
</evidence>
<evidence type="ECO:0000256" key="8">
    <source>
        <dbReference type="ARBA" id="ARBA00022630"/>
    </source>
</evidence>
<keyword evidence="11" id="KW-0133">Cell shape</keyword>
<dbReference type="InterPro" id="IPR003170">
    <property type="entry name" value="MurB"/>
</dbReference>
<dbReference type="EC" id="1.3.1.98" evidence="5"/>
<comment type="function">
    <text evidence="2">Cell wall formation.</text>
</comment>
<feature type="non-terminal residue" evidence="19">
    <location>
        <position position="1"/>
    </location>
</feature>
<keyword evidence="14" id="KW-0131">Cell cycle</keyword>
<organism evidence="19">
    <name type="scientific">hydrothermal vent metagenome</name>
    <dbReference type="NCBI Taxonomy" id="652676"/>
    <lineage>
        <taxon>unclassified sequences</taxon>
        <taxon>metagenomes</taxon>
        <taxon>ecological metagenomes</taxon>
    </lineage>
</organism>
<name>A0A3B1AZ25_9ZZZZ</name>
<evidence type="ECO:0000256" key="2">
    <source>
        <dbReference type="ARBA" id="ARBA00003921"/>
    </source>
</evidence>
<evidence type="ECO:0000256" key="16">
    <source>
        <dbReference type="ARBA" id="ARBA00048914"/>
    </source>
</evidence>
<dbReference type="GO" id="GO:0009252">
    <property type="term" value="P:peptidoglycan biosynthetic process"/>
    <property type="evidence" value="ECO:0007669"/>
    <property type="project" value="UniProtKB-UniPathway"/>
</dbReference>
<evidence type="ECO:0000256" key="15">
    <source>
        <dbReference type="ARBA" id="ARBA00023316"/>
    </source>
</evidence>
<dbReference type="Gene3D" id="3.30.465.10">
    <property type="match status" value="1"/>
</dbReference>
<sequence>CAKVARFCARAGLSGAEFLAGIPGTMGGALAMNAGAFGGETWEVITAVETLDQQGQCQHRQPEDFEIAYRHVTGPKGEWFVAAQLQLEAGGEPEVLLARIKALLAKRGDSQPTSLPNAGSVFRNPEGDFAARLIEACGLKGQCEGTACVSEKHANFIINTGGATAHDVETLIERIMQEVEEKQAVQLQREIHIVGEAA</sequence>
<evidence type="ECO:0000256" key="14">
    <source>
        <dbReference type="ARBA" id="ARBA00023306"/>
    </source>
</evidence>
<dbReference type="EMBL" id="UOFV01000169">
    <property type="protein sequence ID" value="VAW99304.1"/>
    <property type="molecule type" value="Genomic_DNA"/>
</dbReference>
<evidence type="ECO:0000256" key="13">
    <source>
        <dbReference type="ARBA" id="ARBA00023002"/>
    </source>
</evidence>
<comment type="pathway">
    <text evidence="4">Cell wall biogenesis; peptidoglycan biosynthesis.</text>
</comment>
<evidence type="ECO:0000256" key="6">
    <source>
        <dbReference type="ARBA" id="ARBA00022490"/>
    </source>
</evidence>
<evidence type="ECO:0000256" key="10">
    <source>
        <dbReference type="ARBA" id="ARBA00022857"/>
    </source>
</evidence>
<protein>
    <recommendedName>
        <fullName evidence="5">UDP-N-acetylmuramate dehydrogenase</fullName>
        <ecNumber evidence="5">1.3.1.98</ecNumber>
    </recommendedName>
</protein>
<reference evidence="19" key="1">
    <citation type="submission" date="2018-06" db="EMBL/GenBank/DDBJ databases">
        <authorList>
            <person name="Zhirakovskaya E."/>
        </authorList>
    </citation>
    <scope>NUCLEOTIDE SEQUENCE</scope>
</reference>
<dbReference type="PANTHER" id="PTHR21071">
    <property type="entry name" value="UDP-N-ACETYLENOLPYRUVOYLGLUCOSAMINE REDUCTASE"/>
    <property type="match status" value="1"/>
</dbReference>
<dbReference type="SUPFAM" id="SSF56176">
    <property type="entry name" value="FAD-binding/transporter-associated domain-like"/>
    <property type="match status" value="1"/>
</dbReference>
<dbReference type="Pfam" id="PF02873">
    <property type="entry name" value="MurB_C"/>
    <property type="match status" value="1"/>
</dbReference>
<feature type="domain" description="FAD linked oxidase N-terminal" evidence="17">
    <location>
        <begin position="3"/>
        <end position="58"/>
    </location>
</feature>
<dbReference type="InterPro" id="IPR011601">
    <property type="entry name" value="MurB_C"/>
</dbReference>